<protein>
    <submittedName>
        <fullName evidence="4">Glycosyltransferase</fullName>
    </submittedName>
</protein>
<dbReference type="InterPro" id="IPR001173">
    <property type="entry name" value="Glyco_trans_2-like"/>
</dbReference>
<dbReference type="EMBL" id="DTDJ01000041">
    <property type="protein sequence ID" value="HGL17861.1"/>
    <property type="molecule type" value="Genomic_DNA"/>
</dbReference>
<dbReference type="SUPFAM" id="SSF53335">
    <property type="entry name" value="S-adenosyl-L-methionine-dependent methyltransferases"/>
    <property type="match status" value="1"/>
</dbReference>
<feature type="domain" description="Methyltransferase type 11" evidence="3">
    <location>
        <begin position="42"/>
        <end position="120"/>
    </location>
</feature>
<dbReference type="InterPro" id="IPR013216">
    <property type="entry name" value="Methyltransf_11"/>
</dbReference>
<reference evidence="4" key="1">
    <citation type="journal article" date="2020" name="mSystems">
        <title>Genome- and Community-Level Interaction Insights into Carbon Utilization and Element Cycling Functions of Hydrothermarchaeota in Hydrothermal Sediment.</title>
        <authorList>
            <person name="Zhou Z."/>
            <person name="Liu Y."/>
            <person name="Xu W."/>
            <person name="Pan J."/>
            <person name="Luo Z.H."/>
            <person name="Li M."/>
        </authorList>
    </citation>
    <scope>NUCLEOTIDE SEQUENCE [LARGE SCALE GENOMIC DNA]</scope>
    <source>
        <strain evidence="4">SpSt-69</strain>
    </source>
</reference>
<sequence>MAKESGDIKNLPFDLFTRNFIITSVINNYYKNNSSGSKINILDVGGKNGRIKEFFDESKFDVVVLDIDPKPDVEDYVVGDARALPFKRKSFEVVVSCELLEHIPLKDRTRVLENMIEVSKDLVILAAPFYSKDVEEAEIKANEFFKRFFGDDHPWLKEHIENGLPREEDVEEFVKRKGLNFIKIQKNNINNWLLMQLFIFSAYIFGIPPERVAEVYRYYNENFLELGDFLSPTYRKIYVIGRYVPEIDFGESHLDVKKYQKLLEMIYDAVAETLRDKERHIGNLKTLLNQKTTENEALKDELKRLMQDLKEKSDLIQELSEEIRRLRIDLESKAKENINLKNKLLEIENEIEYLHEKIRKLEDDVTDNEVLLAKLREEIDSAYSREKILIQKITALEKELSKYKTKYKDLENEYSIIKKKNELLTEQVKRLTDESNYKNQAISELKAENEVLRNRLATLERQLHEIQQSVTFKALAKYQRLIDRFLPLGTKRRFYYDLAIIGLRTIANEGFFAFLDRTGRYIANRLPVKRKIVTPLIETNMLHLGNHEPLRLDKELVIKFGAKADKLSEIKILTATYQRRNKDLELLVEVDGKLERRVIVKGWKILDNSYTSFKFKPIEKCEGKIVTLKLKSLGEPSSAVWFNRHLSFGEVELFYDGKKIDGSINIQVYHDIKVRDDYELWILKNEPKKEDLKRMAEECKKFKYSPKISIIMPTWNTEEKWLRKAIESVLNQVYDNWELCIADGGSTKPHVRRVLEEYARKDRRIKVKFLPENLGIAGNSNEALKLATGEFVAFLDHDDELAPFALYEVVKLLNEKPDLDFIYSDEDKIDEKGRRRDPFFKPDYSPDMFLSCNYICHLSVIRKSLVDKVGGFRLGYDGSQDYDLFLRVLEHTDKIAHIPKILYHWRMIRTSAASSTSAKPYAYEAAKKALADAMRRRGIEIEGVYDGLWLGSYRIKYKIKGNPKVSIIIPTKDKVEVLKRCIDSILNKTTYQNYEIVIVDNNSQEEKTFEYYETIKDNPKIRILEYKKPFNFSAINNYAVSKVDSEFILFLNNDTEVITPEWLSAMLEHAQRREVGAVGAKLIFPNNTIQHCGIVLGLGPHRVAGNIYYKFPEHHGYFGTINIIRNFSAVTAACMLTKKSLFEEVGGFDEVNLPIAFNDVDYCLKLREKGYLIVYTPYAVLYHHESLSRGHEDTPEKQERFLREVKYMRMKWGQILDNDPYYNPNLTREREDFSIRVFN</sequence>
<keyword evidence="4" id="KW-0808">Transferase</keyword>
<dbReference type="Gene3D" id="3.40.50.150">
    <property type="entry name" value="Vaccinia Virus protein VP39"/>
    <property type="match status" value="1"/>
</dbReference>
<dbReference type="GO" id="GO:0016757">
    <property type="term" value="F:glycosyltransferase activity"/>
    <property type="evidence" value="ECO:0007669"/>
    <property type="project" value="UniProtKB-KW"/>
</dbReference>
<dbReference type="SUPFAM" id="SSF58100">
    <property type="entry name" value="Bacterial hemolysins"/>
    <property type="match status" value="1"/>
</dbReference>
<evidence type="ECO:0000256" key="1">
    <source>
        <dbReference type="SAM" id="Coils"/>
    </source>
</evidence>
<comment type="caution">
    <text evidence="4">The sequence shown here is derived from an EMBL/GenBank/DDBJ whole genome shotgun (WGS) entry which is preliminary data.</text>
</comment>
<proteinExistence type="predicted"/>
<dbReference type="PANTHER" id="PTHR43179:SF7">
    <property type="entry name" value="RHAMNOSYLTRANSFERASE WBBL"/>
    <property type="match status" value="1"/>
</dbReference>
<dbReference type="SUPFAM" id="SSF53448">
    <property type="entry name" value="Nucleotide-diphospho-sugar transferases"/>
    <property type="match status" value="2"/>
</dbReference>
<name>A0A7V4E5J4_UNCW3</name>
<feature type="coiled-coil region" evidence="1">
    <location>
        <begin position="281"/>
        <end position="469"/>
    </location>
</feature>
<evidence type="ECO:0000313" key="4">
    <source>
        <dbReference type="EMBL" id="HGL17861.1"/>
    </source>
</evidence>
<dbReference type="GO" id="GO:0008757">
    <property type="term" value="F:S-adenosylmethionine-dependent methyltransferase activity"/>
    <property type="evidence" value="ECO:0007669"/>
    <property type="project" value="InterPro"/>
</dbReference>
<feature type="domain" description="Glycosyltransferase 2-like" evidence="2">
    <location>
        <begin position="966"/>
        <end position="1089"/>
    </location>
</feature>
<keyword evidence="1" id="KW-0175">Coiled coil</keyword>
<dbReference type="Gene3D" id="1.10.287.1490">
    <property type="match status" value="1"/>
</dbReference>
<organism evidence="4">
    <name type="scientific">candidate division WOR-3 bacterium</name>
    <dbReference type="NCBI Taxonomy" id="2052148"/>
    <lineage>
        <taxon>Bacteria</taxon>
        <taxon>Bacteria division WOR-3</taxon>
    </lineage>
</organism>
<dbReference type="InterPro" id="IPR029044">
    <property type="entry name" value="Nucleotide-diphossugar_trans"/>
</dbReference>
<dbReference type="InterPro" id="IPR029063">
    <property type="entry name" value="SAM-dependent_MTases_sf"/>
</dbReference>
<dbReference type="Pfam" id="PF08241">
    <property type="entry name" value="Methyltransf_11"/>
    <property type="match status" value="1"/>
</dbReference>
<dbReference type="AlphaFoldDB" id="A0A7V4E5J4"/>
<dbReference type="Gene3D" id="3.90.550.10">
    <property type="entry name" value="Spore Coat Polysaccharide Biosynthesis Protein SpsA, Chain A"/>
    <property type="match status" value="2"/>
</dbReference>
<dbReference type="PANTHER" id="PTHR43179">
    <property type="entry name" value="RHAMNOSYLTRANSFERASE WBBL"/>
    <property type="match status" value="1"/>
</dbReference>
<dbReference type="CDD" id="cd04184">
    <property type="entry name" value="GT2_RfbC_Mx_like"/>
    <property type="match status" value="1"/>
</dbReference>
<gene>
    <name evidence="4" type="ORF">ENU66_06015</name>
</gene>
<evidence type="ECO:0000259" key="2">
    <source>
        <dbReference type="Pfam" id="PF00535"/>
    </source>
</evidence>
<accession>A0A7V4E5J4</accession>
<evidence type="ECO:0000259" key="3">
    <source>
        <dbReference type="Pfam" id="PF08241"/>
    </source>
</evidence>
<dbReference type="CDD" id="cd04186">
    <property type="entry name" value="GT_2_like_c"/>
    <property type="match status" value="1"/>
</dbReference>
<feature type="domain" description="Glycosyltransferase 2-like" evidence="2">
    <location>
        <begin position="709"/>
        <end position="869"/>
    </location>
</feature>
<dbReference type="Pfam" id="PF00535">
    <property type="entry name" value="Glycos_transf_2"/>
    <property type="match status" value="2"/>
</dbReference>